<dbReference type="EMBL" id="CP157974">
    <property type="protein sequence ID" value="XBT83171.1"/>
    <property type="molecule type" value="Genomic_DNA"/>
</dbReference>
<protein>
    <recommendedName>
        <fullName evidence="3">Peptidoglycan-binding protein</fullName>
    </recommendedName>
</protein>
<accession>A0AAU7R3V5</accession>
<dbReference type="AlphaFoldDB" id="A0AAU7R3V5"/>
<proteinExistence type="predicted"/>
<dbReference type="RefSeq" id="WP_349879512.1">
    <property type="nucleotide sequence ID" value="NZ_CP157974.1"/>
</dbReference>
<evidence type="ECO:0008006" key="3">
    <source>
        <dbReference type="Google" id="ProtNLM"/>
    </source>
</evidence>
<evidence type="ECO:0000256" key="1">
    <source>
        <dbReference type="SAM" id="MobiDB-lite"/>
    </source>
</evidence>
<organism evidence="2">
    <name type="scientific">Micromonospora sp. HUAS YX12</name>
    <dbReference type="NCBI Taxonomy" id="3156396"/>
    <lineage>
        <taxon>Bacteria</taxon>
        <taxon>Bacillati</taxon>
        <taxon>Actinomycetota</taxon>
        <taxon>Actinomycetes</taxon>
        <taxon>Micromonosporales</taxon>
        <taxon>Micromonosporaceae</taxon>
        <taxon>Micromonospora</taxon>
    </lineage>
</organism>
<evidence type="ECO:0000313" key="2">
    <source>
        <dbReference type="EMBL" id="XBT83171.1"/>
    </source>
</evidence>
<reference evidence="2" key="1">
    <citation type="submission" date="2024-06" db="EMBL/GenBank/DDBJ databases">
        <title>Micromonospora sp. strain HUAS YX12 genome sequences.</title>
        <authorList>
            <person name="Mo P."/>
        </authorList>
    </citation>
    <scope>NUCLEOTIDE SEQUENCE</scope>
    <source>
        <strain evidence="2">HUAS YX12</strain>
    </source>
</reference>
<gene>
    <name evidence="2" type="ORF">ABIH81_06735</name>
</gene>
<sequence>MKQGSPVRNRQLIAVVSGRPLIALEGKFASYRDLRLGDEGPDVRQLRLALGLRSDDVYDRATAASVARLYRRIGYPAPAETVPAEKAPATTAPAEELPAEKPPAATAPAETAPTGEAPAAAVRGGFLPMSEVAFLPSLPATVVDVTAGVGDKGDQPLLTLASGEWQVVATLSEDDKAKLSDLPADASMAISEGPGTGKKVVLAGIRTVKTDQQGEVNFEATFKIAVASGDGLADGVPVSVRIVRRQSPREAVVVPVSALWTKPGGQAEVRILSDAGRTAVPVEVLFVVDGRAAVTGSPDLKGGVRVMVGSRDGGSIG</sequence>
<feature type="region of interest" description="Disordered" evidence="1">
    <location>
        <begin position="81"/>
        <end position="117"/>
    </location>
</feature>
<name>A0AAU7R3V5_9ACTN</name>